<protein>
    <submittedName>
        <fullName evidence="2">Uncharacterized protein</fullName>
    </submittedName>
</protein>
<evidence type="ECO:0000256" key="1">
    <source>
        <dbReference type="SAM" id="MobiDB-lite"/>
    </source>
</evidence>
<sequence>MGSTLVTPGAREAGRADLPGFPPWAPSPAAAPADSWWHHRLCSAPEPAPEELVGGGVEPRVPQPGPALSEPASPPPKVTPSTPAGSRLTPPQRAQSRRSPSVMVKRSTTQTTVSRMRSSTHEPSTSSSRSSPNASCSSRLARMARRVEAAAVEKFLQEHRFSGIDHCRRAGRWPLSRRCCPLSLAAQRGDVSTVILLLKQGADPLLPLTLLRRQQATGAWQQDARRLLERAAGETGRGLAAESGALWSIFHVVDPWAESGRSRCSASWSAAIPCCAGLGRGRPDRRRAGGGRNTGLGPGGRGGLGKDGLRNLRHAAGFGLTEGPFSSTHGRLRRREAPGKSAIRELLPRPPPCAIPPLVARSERCHVKSGPSLQKGDIQEVVEHTYTIYEEHSRILGCLFYSSKQSATFAPKLRLEEDVPDLQVPMPVPLCSERSGGSPDLSGGAVRRQSLGAKPAAAARAPPRRPRRAGTAEGRRHRCAFSSRETGRRGRAECGPVRAGAFQGRPPYAQRRRRGPHEAGGAGVCFDVRRAVQVLRGSMVVLWAGQMFGEGRGSSEKEKRNIVLRDSA</sequence>
<proteinExistence type="predicted"/>
<feature type="region of interest" description="Disordered" evidence="1">
    <location>
        <begin position="432"/>
        <end position="522"/>
    </location>
</feature>
<dbReference type="Proteomes" id="UP001189429">
    <property type="component" value="Unassembled WGS sequence"/>
</dbReference>
<feature type="compositionally biased region" description="Low complexity" evidence="1">
    <location>
        <begin position="452"/>
        <end position="461"/>
    </location>
</feature>
<comment type="caution">
    <text evidence="2">The sequence shown here is derived from an EMBL/GenBank/DDBJ whole genome shotgun (WGS) entry which is preliminary data.</text>
</comment>
<keyword evidence="3" id="KW-1185">Reference proteome</keyword>
<accession>A0ABN9UXE7</accession>
<feature type="region of interest" description="Disordered" evidence="1">
    <location>
        <begin position="282"/>
        <end position="307"/>
    </location>
</feature>
<feature type="region of interest" description="Disordered" evidence="1">
    <location>
        <begin position="1"/>
        <end position="34"/>
    </location>
</feature>
<reference evidence="2" key="1">
    <citation type="submission" date="2023-10" db="EMBL/GenBank/DDBJ databases">
        <authorList>
            <person name="Chen Y."/>
            <person name="Shah S."/>
            <person name="Dougan E. K."/>
            <person name="Thang M."/>
            <person name="Chan C."/>
        </authorList>
    </citation>
    <scope>NUCLEOTIDE SEQUENCE [LARGE SCALE GENOMIC DNA]</scope>
</reference>
<evidence type="ECO:0000313" key="2">
    <source>
        <dbReference type="EMBL" id="CAK0864822.1"/>
    </source>
</evidence>
<feature type="compositionally biased region" description="Polar residues" evidence="1">
    <location>
        <begin position="106"/>
        <end position="117"/>
    </location>
</feature>
<gene>
    <name evidence="2" type="ORF">PCOR1329_LOCUS52570</name>
</gene>
<feature type="region of interest" description="Disordered" evidence="1">
    <location>
        <begin position="46"/>
        <end position="139"/>
    </location>
</feature>
<organism evidence="2 3">
    <name type="scientific">Prorocentrum cordatum</name>
    <dbReference type="NCBI Taxonomy" id="2364126"/>
    <lineage>
        <taxon>Eukaryota</taxon>
        <taxon>Sar</taxon>
        <taxon>Alveolata</taxon>
        <taxon>Dinophyceae</taxon>
        <taxon>Prorocentrales</taxon>
        <taxon>Prorocentraceae</taxon>
        <taxon>Prorocentrum</taxon>
    </lineage>
</organism>
<feature type="compositionally biased region" description="Gly residues" evidence="1">
    <location>
        <begin position="290"/>
        <end position="306"/>
    </location>
</feature>
<name>A0ABN9UXE7_9DINO</name>
<feature type="compositionally biased region" description="Low complexity" evidence="1">
    <location>
        <begin position="121"/>
        <end position="139"/>
    </location>
</feature>
<dbReference type="EMBL" id="CAUYUJ010016397">
    <property type="protein sequence ID" value="CAK0864822.1"/>
    <property type="molecule type" value="Genomic_DNA"/>
</dbReference>
<evidence type="ECO:0000313" key="3">
    <source>
        <dbReference type="Proteomes" id="UP001189429"/>
    </source>
</evidence>